<evidence type="ECO:0000256" key="14">
    <source>
        <dbReference type="SAM" id="Coils"/>
    </source>
</evidence>
<feature type="modified residue" description="4-aspartylphosphate" evidence="13">
    <location>
        <position position="750"/>
    </location>
</feature>
<dbReference type="InterPro" id="IPR004358">
    <property type="entry name" value="Sig_transdc_His_kin-like_C"/>
</dbReference>
<evidence type="ECO:0000256" key="3">
    <source>
        <dbReference type="ARBA" id="ARBA00012438"/>
    </source>
</evidence>
<evidence type="ECO:0000256" key="7">
    <source>
        <dbReference type="ARBA" id="ARBA00022741"/>
    </source>
</evidence>
<keyword evidence="5" id="KW-0808">Transferase</keyword>
<dbReference type="SMART" id="SM00387">
    <property type="entry name" value="HATPase_c"/>
    <property type="match status" value="1"/>
</dbReference>
<dbReference type="InterPro" id="IPR003661">
    <property type="entry name" value="HisK_dim/P_dom"/>
</dbReference>
<evidence type="ECO:0000256" key="13">
    <source>
        <dbReference type="PROSITE-ProRule" id="PRU00169"/>
    </source>
</evidence>
<dbReference type="FunFam" id="3.30.565.10:FF:000010">
    <property type="entry name" value="Sensor histidine kinase RcsC"/>
    <property type="match status" value="1"/>
</dbReference>
<dbReference type="GO" id="GO:0000155">
    <property type="term" value="F:phosphorelay sensor kinase activity"/>
    <property type="evidence" value="ECO:0007669"/>
    <property type="project" value="InterPro"/>
</dbReference>
<proteinExistence type="predicted"/>
<feature type="transmembrane region" description="Helical" evidence="15">
    <location>
        <begin position="330"/>
        <end position="354"/>
    </location>
</feature>
<reference evidence="18 19" key="1">
    <citation type="submission" date="2019-08" db="EMBL/GenBank/DDBJ databases">
        <title>Complete genome sequence of Candidatus Uab amorphum.</title>
        <authorList>
            <person name="Shiratori T."/>
            <person name="Suzuki S."/>
            <person name="Kakizawa Y."/>
            <person name="Ishida K."/>
        </authorList>
    </citation>
    <scope>NUCLEOTIDE SEQUENCE [LARGE SCALE GENOMIC DNA]</scope>
    <source>
        <strain evidence="18 19">SRT547</strain>
    </source>
</reference>
<keyword evidence="7" id="KW-0547">Nucleotide-binding</keyword>
<gene>
    <name evidence="18" type="ORF">UABAM_04259</name>
</gene>
<keyword evidence="12 15" id="KW-0472">Membrane</keyword>
<keyword evidence="6 15" id="KW-0812">Transmembrane</keyword>
<evidence type="ECO:0000256" key="11">
    <source>
        <dbReference type="ARBA" id="ARBA00023012"/>
    </source>
</evidence>
<dbReference type="InterPro" id="IPR011622">
    <property type="entry name" value="7TMR_DISM_rcpt_extracell_dom2"/>
</dbReference>
<feature type="transmembrane region" description="Helical" evidence="15">
    <location>
        <begin position="180"/>
        <end position="202"/>
    </location>
</feature>
<evidence type="ECO:0000313" key="19">
    <source>
        <dbReference type="Proteomes" id="UP000326354"/>
    </source>
</evidence>
<dbReference type="Pfam" id="PF07695">
    <property type="entry name" value="7TMR-DISM_7TM"/>
    <property type="match status" value="1"/>
</dbReference>
<dbReference type="Gene3D" id="3.40.50.2300">
    <property type="match status" value="1"/>
</dbReference>
<dbReference type="RefSeq" id="WP_151969965.1">
    <property type="nucleotide sequence ID" value="NZ_AP019860.1"/>
</dbReference>
<dbReference type="InterPro" id="IPR003594">
    <property type="entry name" value="HATPase_dom"/>
</dbReference>
<dbReference type="EMBL" id="AP019860">
    <property type="protein sequence ID" value="BBM85877.1"/>
    <property type="molecule type" value="Genomic_DNA"/>
</dbReference>
<dbReference type="CDD" id="cd16922">
    <property type="entry name" value="HATPase_EvgS-ArcB-TorS-like"/>
    <property type="match status" value="1"/>
</dbReference>
<feature type="transmembrane region" description="Helical" evidence="15">
    <location>
        <begin position="209"/>
        <end position="235"/>
    </location>
</feature>
<keyword evidence="10 15" id="KW-1133">Transmembrane helix</keyword>
<feature type="transmembrane region" description="Helical" evidence="15">
    <location>
        <begin position="241"/>
        <end position="265"/>
    </location>
</feature>
<dbReference type="PANTHER" id="PTHR45339:SF1">
    <property type="entry name" value="HYBRID SIGNAL TRANSDUCTION HISTIDINE KINASE J"/>
    <property type="match status" value="1"/>
</dbReference>
<dbReference type="Pfam" id="PF00512">
    <property type="entry name" value="HisKA"/>
    <property type="match status" value="1"/>
</dbReference>
<dbReference type="SUPFAM" id="SSF55874">
    <property type="entry name" value="ATPase domain of HSP90 chaperone/DNA topoisomerase II/histidine kinase"/>
    <property type="match status" value="1"/>
</dbReference>
<dbReference type="InterPro" id="IPR005467">
    <property type="entry name" value="His_kinase_dom"/>
</dbReference>
<accession>A0A5S9IQJ0</accession>
<dbReference type="InterPro" id="IPR001789">
    <property type="entry name" value="Sig_transdc_resp-reg_receiver"/>
</dbReference>
<evidence type="ECO:0000256" key="5">
    <source>
        <dbReference type="ARBA" id="ARBA00022679"/>
    </source>
</evidence>
<dbReference type="Pfam" id="PF00072">
    <property type="entry name" value="Response_reg"/>
    <property type="match status" value="1"/>
</dbReference>
<evidence type="ECO:0000256" key="2">
    <source>
        <dbReference type="ARBA" id="ARBA00004370"/>
    </source>
</evidence>
<evidence type="ECO:0000259" key="16">
    <source>
        <dbReference type="PROSITE" id="PS50109"/>
    </source>
</evidence>
<keyword evidence="4 13" id="KW-0597">Phosphoprotein</keyword>
<dbReference type="FunFam" id="1.10.287.130:FF:000004">
    <property type="entry name" value="Ethylene receptor 1"/>
    <property type="match status" value="1"/>
</dbReference>
<comment type="subcellular location">
    <subcellularLocation>
        <location evidence="2">Membrane</location>
    </subcellularLocation>
</comment>
<feature type="transmembrane region" description="Helical" evidence="15">
    <location>
        <begin position="272"/>
        <end position="292"/>
    </location>
</feature>
<dbReference type="Pfam" id="PF02518">
    <property type="entry name" value="HATPase_c"/>
    <property type="match status" value="1"/>
</dbReference>
<evidence type="ECO:0000256" key="4">
    <source>
        <dbReference type="ARBA" id="ARBA00022553"/>
    </source>
</evidence>
<keyword evidence="11" id="KW-0902">Two-component regulatory system</keyword>
<evidence type="ECO:0000256" key="10">
    <source>
        <dbReference type="ARBA" id="ARBA00022989"/>
    </source>
</evidence>
<dbReference type="SUPFAM" id="SSF47384">
    <property type="entry name" value="Homodimeric domain of signal transducing histidine kinase"/>
    <property type="match status" value="1"/>
</dbReference>
<dbReference type="InterPro" id="IPR011006">
    <property type="entry name" value="CheY-like_superfamily"/>
</dbReference>
<dbReference type="CDD" id="cd00082">
    <property type="entry name" value="HisKA"/>
    <property type="match status" value="1"/>
</dbReference>
<dbReference type="PRINTS" id="PR00344">
    <property type="entry name" value="BCTRLSENSOR"/>
</dbReference>
<dbReference type="SUPFAM" id="SSF52172">
    <property type="entry name" value="CheY-like"/>
    <property type="match status" value="1"/>
</dbReference>
<dbReference type="PROSITE" id="PS50110">
    <property type="entry name" value="RESPONSE_REGULATORY"/>
    <property type="match status" value="1"/>
</dbReference>
<sequence length="818" mass="94078">MMIKTKYIIFILVMVFRLHAQSDVVLHEKQNCYLIGQQIQFLHDKDQKLDFATVSSPQYSSKFTQSTAKIPNLGMGDTTYWLRFTIDNQSEQHKKWILEIKFFRFKKIILYHEKNGQIHKQYSGYFHLSQREIVHFYHALHLTGSQKTTYYLQVENTGPFFFPVVLWEKDEFTKNQTNEYMLSFFYLGIILALVWYNLFLFVILKDVCYLYYVTYIVSISLLTMCTRGFIFSFFTDVPGNIVYSSSLISGCLTIISLSSFSINFLNIPKENITHTIISTLRILGFLSIPLSFVHHHFVIFVILILGILNIITILVASFHSLTSGYKPARYFLYAWSALLVLVIQIICQRLGIISNYLTNFGFLSGIIFQFAIVWDAVFLSVSLADRVNTIAKEKENAQQETLQLKNTLNQQLEKQVKIRTHELYDANTTLKKEIEQHKKTEQALKKATQIKSDFLATMSHEIRTPMNAILGIAQLMNNTSLDDKQQNYVNLLNYSSQHLLSLINDVLDLSKLESGKFELSLKTFSTEKFLQETVRIFDIKMAEKNLNFICNVSPEFPKYLIGDSVRIKQVLINLISNAIKFTECGSITLSVETVSVNNDTAHIKFSVEDTGIGISQDKIENLFNSFVQINLSSTKEEQGTGLGLTISQKIIHFMHGKIRVESFENKGSTFHFTIPLKIDKTAPHEEQKVPQQLPRKKALSILLVEDCKTNRLVAIEFLKHLGHKDIDIVENGEEAIQKTVTKKYDLIFIDFHMPVMDGLEASKIIHERGNRPIIILLTADVFTETENLIQIDDKLLKPLRLPGLQKVLDKWIPTINNA</sequence>
<dbReference type="CDD" id="cd17546">
    <property type="entry name" value="REC_hyHK_CKI1_RcsC-like"/>
    <property type="match status" value="1"/>
</dbReference>
<keyword evidence="19" id="KW-1185">Reference proteome</keyword>
<dbReference type="KEGG" id="uam:UABAM_04259"/>
<dbReference type="Proteomes" id="UP000326354">
    <property type="component" value="Chromosome"/>
</dbReference>
<evidence type="ECO:0000313" key="18">
    <source>
        <dbReference type="EMBL" id="BBM85877.1"/>
    </source>
</evidence>
<dbReference type="OrthoDB" id="6192248at2"/>
<evidence type="ECO:0000256" key="1">
    <source>
        <dbReference type="ARBA" id="ARBA00000085"/>
    </source>
</evidence>
<feature type="transmembrane region" description="Helical" evidence="15">
    <location>
        <begin position="360"/>
        <end position="384"/>
    </location>
</feature>
<dbReference type="Gene3D" id="1.10.287.130">
    <property type="match status" value="1"/>
</dbReference>
<dbReference type="InterPro" id="IPR011623">
    <property type="entry name" value="7TMR_DISM_rcpt_extracell_dom1"/>
</dbReference>
<evidence type="ECO:0000259" key="17">
    <source>
        <dbReference type="PROSITE" id="PS50110"/>
    </source>
</evidence>
<dbReference type="PANTHER" id="PTHR45339">
    <property type="entry name" value="HYBRID SIGNAL TRANSDUCTION HISTIDINE KINASE J"/>
    <property type="match status" value="1"/>
</dbReference>
<feature type="transmembrane region" description="Helical" evidence="15">
    <location>
        <begin position="298"/>
        <end position="318"/>
    </location>
</feature>
<dbReference type="SMART" id="SM00448">
    <property type="entry name" value="REC"/>
    <property type="match status" value="1"/>
</dbReference>
<feature type="domain" description="Response regulatory" evidence="17">
    <location>
        <begin position="700"/>
        <end position="812"/>
    </location>
</feature>
<organism evidence="18 19">
    <name type="scientific">Uabimicrobium amorphum</name>
    <dbReference type="NCBI Taxonomy" id="2596890"/>
    <lineage>
        <taxon>Bacteria</taxon>
        <taxon>Pseudomonadati</taxon>
        <taxon>Planctomycetota</taxon>
        <taxon>Candidatus Uabimicrobiia</taxon>
        <taxon>Candidatus Uabimicrobiales</taxon>
        <taxon>Candidatus Uabimicrobiaceae</taxon>
        <taxon>Candidatus Uabimicrobium</taxon>
    </lineage>
</organism>
<dbReference type="SMART" id="SM00388">
    <property type="entry name" value="HisKA"/>
    <property type="match status" value="1"/>
</dbReference>
<protein>
    <recommendedName>
        <fullName evidence="3">histidine kinase</fullName>
        <ecNumber evidence="3">2.7.13.3</ecNumber>
    </recommendedName>
</protein>
<evidence type="ECO:0000256" key="6">
    <source>
        <dbReference type="ARBA" id="ARBA00022692"/>
    </source>
</evidence>
<dbReference type="AlphaFoldDB" id="A0A5S9IQJ0"/>
<dbReference type="PROSITE" id="PS50109">
    <property type="entry name" value="HIS_KIN"/>
    <property type="match status" value="1"/>
</dbReference>
<feature type="domain" description="Histidine kinase" evidence="16">
    <location>
        <begin position="457"/>
        <end position="678"/>
    </location>
</feature>
<dbReference type="GO" id="GO:0005524">
    <property type="term" value="F:ATP binding"/>
    <property type="evidence" value="ECO:0007669"/>
    <property type="project" value="UniProtKB-KW"/>
</dbReference>
<name>A0A5S9IQJ0_UABAM</name>
<dbReference type="Pfam" id="PF07696">
    <property type="entry name" value="7TMR-DISMED2"/>
    <property type="match status" value="1"/>
</dbReference>
<dbReference type="InterPro" id="IPR036890">
    <property type="entry name" value="HATPase_C_sf"/>
</dbReference>
<evidence type="ECO:0000256" key="12">
    <source>
        <dbReference type="ARBA" id="ARBA00023136"/>
    </source>
</evidence>
<evidence type="ECO:0000256" key="15">
    <source>
        <dbReference type="SAM" id="Phobius"/>
    </source>
</evidence>
<keyword evidence="9" id="KW-0067">ATP-binding</keyword>
<dbReference type="EC" id="2.7.13.3" evidence="3"/>
<evidence type="ECO:0000256" key="8">
    <source>
        <dbReference type="ARBA" id="ARBA00022777"/>
    </source>
</evidence>
<dbReference type="InterPro" id="IPR036097">
    <property type="entry name" value="HisK_dim/P_sf"/>
</dbReference>
<feature type="coiled-coil region" evidence="14">
    <location>
        <begin position="387"/>
        <end position="450"/>
    </location>
</feature>
<comment type="catalytic activity">
    <reaction evidence="1">
        <text>ATP + protein L-histidine = ADP + protein N-phospho-L-histidine.</text>
        <dbReference type="EC" id="2.7.13.3"/>
    </reaction>
</comment>
<dbReference type="Gene3D" id="3.30.565.10">
    <property type="entry name" value="Histidine kinase-like ATPase, C-terminal domain"/>
    <property type="match status" value="1"/>
</dbReference>
<dbReference type="Gene3D" id="2.60.40.2380">
    <property type="match status" value="1"/>
</dbReference>
<dbReference type="GO" id="GO:0016020">
    <property type="term" value="C:membrane"/>
    <property type="evidence" value="ECO:0007669"/>
    <property type="project" value="UniProtKB-SubCell"/>
</dbReference>
<keyword evidence="8 18" id="KW-0418">Kinase</keyword>
<evidence type="ECO:0000256" key="9">
    <source>
        <dbReference type="ARBA" id="ARBA00022840"/>
    </source>
</evidence>
<keyword evidence="14" id="KW-0175">Coiled coil</keyword>